<reference evidence="2 3" key="2">
    <citation type="journal article" date="2017" name="Plant Pathol.">
        <title>Pathogenicity and virulence gene content of Xanthomonas strains infecting Araceae, formerly known as Xanthomonas axonopodis pv. dieffenbachiae.</title>
        <authorList>
            <person name="Constantin E.C."/>
            <person name="Haegeman A."/>
            <person name="Van Vaerenbergh J."/>
            <person name="Baeyen S."/>
            <person name="Van Malderghem C."/>
            <person name="Maes M."/>
            <person name="Cottyn B."/>
        </authorList>
    </citation>
    <scope>NUCLEOTIDE SEQUENCE [LARGE SCALE GENOMIC DNA]</scope>
    <source>
        <strain evidence="2 3">LMG 25940</strain>
    </source>
</reference>
<sequence length="123" mass="13113">MSPRAALALIAGFSVVNGAASAVPGWTSPGIDLLWIVVQLLLLFVWLAADSRQLGYRRPAWMNIGIVALAVLFLPVYLYRSRPPGRRLRAFGGLLLAVFGCAALFAAAGMTTEVLLSSRLVTA</sequence>
<dbReference type="AlphaFoldDB" id="A0A1V9H6G5"/>
<keyword evidence="1" id="KW-0812">Transmembrane</keyword>
<evidence type="ECO:0000313" key="3">
    <source>
        <dbReference type="Proteomes" id="UP000050546"/>
    </source>
</evidence>
<proteinExistence type="predicted"/>
<feature type="transmembrane region" description="Helical" evidence="1">
    <location>
        <begin position="31"/>
        <end position="49"/>
    </location>
</feature>
<comment type="caution">
    <text evidence="2">The sequence shown here is derived from an EMBL/GenBank/DDBJ whole genome shotgun (WGS) entry which is preliminary data.</text>
</comment>
<feature type="transmembrane region" description="Helical" evidence="1">
    <location>
        <begin position="61"/>
        <end position="79"/>
    </location>
</feature>
<accession>A0A1V9H6G5</accession>
<dbReference type="GeneID" id="93992660"/>
<name>A0A1V9H6G5_9XANT</name>
<reference evidence="2 3" key="1">
    <citation type="journal article" date="2016" name="Plant Pathol.">
        <title>Genetic characterization of strains named as Xanthomonas axonopodis pv. dieffenbachiae leads to a taxonomic revision of the X. axonopodis species complex.</title>
        <authorList>
            <person name="Constantin E.C."/>
            <person name="Cleenwerck I."/>
            <person name="Maes M."/>
            <person name="Baeyen S."/>
            <person name="Van Malderghem C."/>
            <person name="De Vos P."/>
            <person name="Cottyn B."/>
        </authorList>
    </citation>
    <scope>NUCLEOTIDE SEQUENCE [LARGE SCALE GENOMIC DNA]</scope>
    <source>
        <strain evidence="2 3">LMG 25940</strain>
    </source>
</reference>
<organism evidence="2 3">
    <name type="scientific">Xanthomonas phaseoli pv. dieffenbachiae</name>
    <dbReference type="NCBI Taxonomy" id="92828"/>
    <lineage>
        <taxon>Bacteria</taxon>
        <taxon>Pseudomonadati</taxon>
        <taxon>Pseudomonadota</taxon>
        <taxon>Gammaproteobacteria</taxon>
        <taxon>Lysobacterales</taxon>
        <taxon>Lysobacteraceae</taxon>
        <taxon>Xanthomonas</taxon>
    </lineage>
</organism>
<dbReference type="RefSeq" id="WP_057678022.1">
    <property type="nucleotide sequence ID" value="NZ_CP041380.1"/>
</dbReference>
<feature type="transmembrane region" description="Helical" evidence="1">
    <location>
        <begin position="91"/>
        <end position="116"/>
    </location>
</feature>
<evidence type="ECO:0000256" key="1">
    <source>
        <dbReference type="SAM" id="Phobius"/>
    </source>
</evidence>
<dbReference type="STRING" id="1437877.GCA_001564415_00124"/>
<gene>
    <name evidence="2" type="ORF">IM53_012180</name>
</gene>
<keyword evidence="1" id="KW-1133">Transmembrane helix</keyword>
<protein>
    <submittedName>
        <fullName evidence="2">Uncharacterized protein</fullName>
    </submittedName>
</protein>
<dbReference type="EMBL" id="JPYI02000075">
    <property type="protein sequence ID" value="OQP78340.1"/>
    <property type="molecule type" value="Genomic_DNA"/>
</dbReference>
<keyword evidence="1" id="KW-0472">Membrane</keyword>
<evidence type="ECO:0000313" key="2">
    <source>
        <dbReference type="EMBL" id="OQP78340.1"/>
    </source>
</evidence>
<dbReference type="Proteomes" id="UP000050546">
    <property type="component" value="Unassembled WGS sequence"/>
</dbReference>